<dbReference type="Pfam" id="PF01764">
    <property type="entry name" value="Lipase_3"/>
    <property type="match status" value="1"/>
</dbReference>
<evidence type="ECO:0000256" key="1">
    <source>
        <dbReference type="SAM" id="Phobius"/>
    </source>
</evidence>
<dbReference type="PANTHER" id="PTHR45908:SF5">
    <property type="entry name" value="FUNGAL LIPASE-LIKE DOMAIN-CONTAINING PROTEIN"/>
    <property type="match status" value="1"/>
</dbReference>
<dbReference type="CDD" id="cd00519">
    <property type="entry name" value="Lipase_3"/>
    <property type="match status" value="1"/>
</dbReference>
<dbReference type="GO" id="GO:0006629">
    <property type="term" value="P:lipid metabolic process"/>
    <property type="evidence" value="ECO:0007669"/>
    <property type="project" value="InterPro"/>
</dbReference>
<feature type="transmembrane region" description="Helical" evidence="1">
    <location>
        <begin position="47"/>
        <end position="67"/>
    </location>
</feature>
<dbReference type="Gene3D" id="3.40.50.1820">
    <property type="entry name" value="alpha/beta hydrolase"/>
    <property type="match status" value="1"/>
</dbReference>
<dbReference type="SUPFAM" id="SSF53474">
    <property type="entry name" value="alpha/beta-Hydrolases"/>
    <property type="match status" value="1"/>
</dbReference>
<keyword evidence="4" id="KW-1185">Reference proteome</keyword>
<reference evidence="3 4" key="1">
    <citation type="submission" date="2013-05" db="EMBL/GenBank/DDBJ databases">
        <title>Draft genome of the parasitic nematode Anyclostoma ceylanicum.</title>
        <authorList>
            <person name="Mitreva M."/>
        </authorList>
    </citation>
    <scope>NUCLEOTIDE SEQUENCE [LARGE SCALE GENOMIC DNA]</scope>
</reference>
<evidence type="ECO:0000313" key="3">
    <source>
        <dbReference type="EMBL" id="EPB79712.1"/>
    </source>
</evidence>
<name>A0A0D6MCY3_9BILA</name>
<accession>A0A0D6MCY3</accession>
<gene>
    <name evidence="3" type="ORF">ANCCEY_01256</name>
</gene>
<protein>
    <submittedName>
        <fullName evidence="3">Triacylglycerol lipase</fullName>
    </submittedName>
</protein>
<dbReference type="EMBL" id="KE124790">
    <property type="protein sequence ID" value="EPB79712.1"/>
    <property type="molecule type" value="Genomic_DNA"/>
</dbReference>
<dbReference type="PANTHER" id="PTHR45908">
    <property type="entry name" value="PROTEIN CBG11750-RELATED"/>
    <property type="match status" value="1"/>
</dbReference>
<proteinExistence type="predicted"/>
<dbReference type="Proteomes" id="UP000054495">
    <property type="component" value="Unassembled WGS sequence"/>
</dbReference>
<dbReference type="InterPro" id="IPR002921">
    <property type="entry name" value="Fungal_lipase-type"/>
</dbReference>
<keyword evidence="1" id="KW-1133">Transmembrane helix</keyword>
<organism evidence="3 4">
    <name type="scientific">Ancylostoma ceylanicum</name>
    <dbReference type="NCBI Taxonomy" id="53326"/>
    <lineage>
        <taxon>Eukaryota</taxon>
        <taxon>Metazoa</taxon>
        <taxon>Ecdysozoa</taxon>
        <taxon>Nematoda</taxon>
        <taxon>Chromadorea</taxon>
        <taxon>Rhabditida</taxon>
        <taxon>Rhabditina</taxon>
        <taxon>Rhabditomorpha</taxon>
        <taxon>Strongyloidea</taxon>
        <taxon>Ancylostomatidae</taxon>
        <taxon>Ancylostomatinae</taxon>
        <taxon>Ancylostoma</taxon>
    </lineage>
</organism>
<sequence length="366" mass="40455">MEADEEQYPGGTRLGEMLPKYGREFEGAEKTQACSPQYKVKYYGSSIMLRLTIVLVVLTLVPALAFYPRKTNYNEQTARMLLHMSSAAYGNLQQLCLNRAFASPHIVLTQSNVPCDEKGNTCESYTAVSDADRHLTIVFRGSRTTSQIIMQGLKYLEPVEFYGLGNINRYFADGVAALWPPIGQVLRDPRFTNYAVTFTGHSLGGALAAVAAARTVAEGLRPGHLLTVYTFGEPRVGNVNFAMNFNRVIPNSYRVVFRQDIVPHLPPCVKTENIFGLNQCDPSSPFTAYHHGTEIWYPYTMSPGSTYVECVGEPRARTTNDKEDGSIAAFDASLCSEKGKSDESAIVGQLLTKSKNSSGFKKNFTM</sequence>
<dbReference type="InterPro" id="IPR029058">
    <property type="entry name" value="AB_hydrolase_fold"/>
</dbReference>
<dbReference type="AlphaFoldDB" id="A0A0D6MCY3"/>
<evidence type="ECO:0000313" key="4">
    <source>
        <dbReference type="Proteomes" id="UP000054495"/>
    </source>
</evidence>
<feature type="domain" description="Fungal lipase-type" evidence="2">
    <location>
        <begin position="137"/>
        <end position="269"/>
    </location>
</feature>
<keyword evidence="1" id="KW-0472">Membrane</keyword>
<evidence type="ECO:0000259" key="2">
    <source>
        <dbReference type="Pfam" id="PF01764"/>
    </source>
</evidence>
<keyword evidence="1" id="KW-0812">Transmembrane</keyword>